<dbReference type="InterPro" id="IPR036249">
    <property type="entry name" value="Thioredoxin-like_sf"/>
</dbReference>
<dbReference type="GO" id="GO:0034599">
    <property type="term" value="P:cellular response to oxidative stress"/>
    <property type="evidence" value="ECO:0007669"/>
    <property type="project" value="InterPro"/>
</dbReference>
<dbReference type="EC" id="1.11.1.25" evidence="3"/>
<accession>A0A835VAG8</accession>
<dbReference type="AlphaFoldDB" id="A0A835VAG8"/>
<dbReference type="Pfam" id="PF08534">
    <property type="entry name" value="Redoxin"/>
    <property type="match status" value="1"/>
</dbReference>
<dbReference type="GO" id="GO:0008379">
    <property type="term" value="F:thioredoxin peroxidase activity"/>
    <property type="evidence" value="ECO:0007669"/>
    <property type="project" value="InterPro"/>
</dbReference>
<evidence type="ECO:0000256" key="5">
    <source>
        <dbReference type="ARBA" id="ARBA00022862"/>
    </source>
</evidence>
<dbReference type="PANTHER" id="PTHR10430">
    <property type="entry name" value="PEROXIREDOXIN"/>
    <property type="match status" value="1"/>
</dbReference>
<dbReference type="InterPro" id="IPR037944">
    <property type="entry name" value="PRX5-like"/>
</dbReference>
<keyword evidence="5" id="KW-0049">Antioxidant</keyword>
<evidence type="ECO:0000256" key="2">
    <source>
        <dbReference type="ARBA" id="ARBA00010505"/>
    </source>
</evidence>
<evidence type="ECO:0000256" key="4">
    <source>
        <dbReference type="ARBA" id="ARBA00022559"/>
    </source>
</evidence>
<dbReference type="Proteomes" id="UP000636800">
    <property type="component" value="Chromosome 2"/>
</dbReference>
<feature type="domain" description="Redoxin" evidence="8">
    <location>
        <begin position="99"/>
        <end position="252"/>
    </location>
</feature>
<dbReference type="GO" id="GO:0045454">
    <property type="term" value="P:cell redox homeostasis"/>
    <property type="evidence" value="ECO:0007669"/>
    <property type="project" value="TreeGrafter"/>
</dbReference>
<keyword evidence="10" id="KW-1185">Reference proteome</keyword>
<keyword evidence="4" id="KW-0575">Peroxidase</keyword>
<evidence type="ECO:0000256" key="6">
    <source>
        <dbReference type="ARBA" id="ARBA00023002"/>
    </source>
</evidence>
<dbReference type="SUPFAM" id="SSF52833">
    <property type="entry name" value="Thioredoxin-like"/>
    <property type="match status" value="1"/>
</dbReference>
<dbReference type="PANTHER" id="PTHR10430:SF16">
    <property type="entry name" value="PEROXIREDOXIN-5, MITOCHONDRIAL"/>
    <property type="match status" value="1"/>
</dbReference>
<dbReference type="EMBL" id="JADCNL010000002">
    <property type="protein sequence ID" value="KAG0491497.1"/>
    <property type="molecule type" value="Genomic_DNA"/>
</dbReference>
<evidence type="ECO:0000259" key="8">
    <source>
        <dbReference type="Pfam" id="PF08534"/>
    </source>
</evidence>
<organism evidence="9 10">
    <name type="scientific">Vanilla planifolia</name>
    <name type="common">Vanilla</name>
    <dbReference type="NCBI Taxonomy" id="51239"/>
    <lineage>
        <taxon>Eukaryota</taxon>
        <taxon>Viridiplantae</taxon>
        <taxon>Streptophyta</taxon>
        <taxon>Embryophyta</taxon>
        <taxon>Tracheophyta</taxon>
        <taxon>Spermatophyta</taxon>
        <taxon>Magnoliopsida</taxon>
        <taxon>Liliopsida</taxon>
        <taxon>Asparagales</taxon>
        <taxon>Orchidaceae</taxon>
        <taxon>Vanilloideae</taxon>
        <taxon>Vanilleae</taxon>
        <taxon>Vanilla</taxon>
    </lineage>
</organism>
<evidence type="ECO:0000256" key="3">
    <source>
        <dbReference type="ARBA" id="ARBA00013016"/>
    </source>
</evidence>
<dbReference type="InterPro" id="IPR013740">
    <property type="entry name" value="Redoxin"/>
</dbReference>
<evidence type="ECO:0000313" key="10">
    <source>
        <dbReference type="Proteomes" id="UP000636800"/>
    </source>
</evidence>
<dbReference type="OrthoDB" id="537915at2759"/>
<reference evidence="9 10" key="1">
    <citation type="journal article" date="2020" name="Nat. Food">
        <title>A phased Vanilla planifolia genome enables genetic improvement of flavour and production.</title>
        <authorList>
            <person name="Hasing T."/>
            <person name="Tang H."/>
            <person name="Brym M."/>
            <person name="Khazi F."/>
            <person name="Huang T."/>
            <person name="Chambers A.H."/>
        </authorList>
    </citation>
    <scope>NUCLEOTIDE SEQUENCE [LARGE SCALE GENOMIC DNA]</scope>
    <source>
        <tissue evidence="9">Leaf</tissue>
    </source>
</reference>
<gene>
    <name evidence="9" type="ORF">HPP92_004895</name>
</gene>
<comment type="caution">
    <text evidence="9">The sequence shown here is derived from an EMBL/GenBank/DDBJ whole genome shotgun (WGS) entry which is preliminary data.</text>
</comment>
<keyword evidence="6" id="KW-0560">Oxidoreductase</keyword>
<evidence type="ECO:0000256" key="7">
    <source>
        <dbReference type="ARBA" id="ARBA00031688"/>
    </source>
</evidence>
<sequence>MAASVNNIAAAFSSARVAPATPTSVASSSSPPRSASSFSIVSSAGGYPISASWNPHSTLPISRRSSLISIYGAPGPKPSSFHLSAPFLSLARRRTTIAVGGRVPRAILSHLRDGTVHTLSTFDLSRSRKVVILGVPAAFAPRRWTPGELTAEGLVRRAGEMRERGAAVVACVSANDVFVMRAWGESIGASSAKGCAGGVMMLSDPGARMAMEMGLAADFGGGIEGFGLRTKNYCVVVADGIVKTLFLEDDGVGFDEVIRAI</sequence>
<dbReference type="GO" id="GO:0005737">
    <property type="term" value="C:cytoplasm"/>
    <property type="evidence" value="ECO:0007669"/>
    <property type="project" value="TreeGrafter"/>
</dbReference>
<dbReference type="GO" id="GO:0042744">
    <property type="term" value="P:hydrogen peroxide catabolic process"/>
    <property type="evidence" value="ECO:0007669"/>
    <property type="project" value="TreeGrafter"/>
</dbReference>
<proteinExistence type="inferred from homology"/>
<protein>
    <recommendedName>
        <fullName evidence="3">glutaredoxin-dependent peroxiredoxin</fullName>
        <ecNumber evidence="3">1.11.1.25</ecNumber>
    </recommendedName>
    <alternativeName>
        <fullName evidence="7">Glutaredoxin-dependent peroxiredoxin</fullName>
    </alternativeName>
</protein>
<dbReference type="Gene3D" id="3.40.30.10">
    <property type="entry name" value="Glutaredoxin"/>
    <property type="match status" value="1"/>
</dbReference>
<comment type="similarity">
    <text evidence="2">Belongs to the peroxiredoxin family. Prx5 subfamily.</text>
</comment>
<comment type="catalytic activity">
    <reaction evidence="1">
        <text>[glutaredoxin]-dithiol + a hydroperoxide = [glutaredoxin]-disulfide + an alcohol + H2O</text>
        <dbReference type="Rhea" id="RHEA:62624"/>
        <dbReference type="Rhea" id="RHEA-COMP:10729"/>
        <dbReference type="Rhea" id="RHEA-COMP:10730"/>
        <dbReference type="ChEBI" id="CHEBI:15377"/>
        <dbReference type="ChEBI" id="CHEBI:29950"/>
        <dbReference type="ChEBI" id="CHEBI:30879"/>
        <dbReference type="ChEBI" id="CHEBI:35924"/>
        <dbReference type="ChEBI" id="CHEBI:50058"/>
        <dbReference type="EC" id="1.11.1.25"/>
    </reaction>
</comment>
<evidence type="ECO:0000313" key="9">
    <source>
        <dbReference type="EMBL" id="KAG0491497.1"/>
    </source>
</evidence>
<name>A0A835VAG8_VANPL</name>
<evidence type="ECO:0000256" key="1">
    <source>
        <dbReference type="ARBA" id="ARBA00001711"/>
    </source>
</evidence>